<dbReference type="SUPFAM" id="SSF54495">
    <property type="entry name" value="UBC-like"/>
    <property type="match status" value="1"/>
</dbReference>
<dbReference type="FunFam" id="3.10.110.10:FF:000051">
    <property type="entry name" value="ubiquitin-conjugating enzyme E2 R2-like"/>
    <property type="match status" value="1"/>
</dbReference>
<feature type="region of interest" description="Disordered" evidence="5">
    <location>
        <begin position="201"/>
        <end position="241"/>
    </location>
</feature>
<dbReference type="Gene3D" id="3.10.110.10">
    <property type="entry name" value="Ubiquitin Conjugating Enzyme"/>
    <property type="match status" value="1"/>
</dbReference>
<dbReference type="AlphaFoldDB" id="A0A4U5LPR5"/>
<dbReference type="SMART" id="SM00212">
    <property type="entry name" value="UBCc"/>
    <property type="match status" value="1"/>
</dbReference>
<evidence type="ECO:0000256" key="5">
    <source>
        <dbReference type="SAM" id="MobiDB-lite"/>
    </source>
</evidence>
<dbReference type="PROSITE" id="PS50127">
    <property type="entry name" value="UBC_2"/>
    <property type="match status" value="1"/>
</dbReference>
<comment type="similarity">
    <text evidence="4">Belongs to the ubiquitin-conjugating enzyme family.</text>
</comment>
<dbReference type="GO" id="GO:0016740">
    <property type="term" value="F:transferase activity"/>
    <property type="evidence" value="ECO:0007669"/>
    <property type="project" value="UniProtKB-KW"/>
</dbReference>
<dbReference type="OrthoDB" id="19692at2759"/>
<evidence type="ECO:0000256" key="2">
    <source>
        <dbReference type="ARBA" id="ARBA00022786"/>
    </source>
</evidence>
<evidence type="ECO:0000259" key="6">
    <source>
        <dbReference type="PROSITE" id="PS50127"/>
    </source>
</evidence>
<feature type="domain" description="UBC core" evidence="6">
    <location>
        <begin position="5"/>
        <end position="168"/>
    </location>
</feature>
<dbReference type="InterPro" id="IPR016135">
    <property type="entry name" value="UBQ-conjugating_enzyme/RWD"/>
</dbReference>
<dbReference type="Proteomes" id="UP000298663">
    <property type="component" value="Unassembled WGS sequence"/>
</dbReference>
<reference evidence="7 8" key="2">
    <citation type="journal article" date="2019" name="G3 (Bethesda)">
        <title>Hybrid Assembly of the Genome of the Entomopathogenic Nematode Steinernema carpocapsae Identifies the X-Chromosome.</title>
        <authorList>
            <person name="Serra L."/>
            <person name="Macchietto M."/>
            <person name="Macias-Munoz A."/>
            <person name="McGill C.J."/>
            <person name="Rodriguez I.M."/>
            <person name="Rodriguez B."/>
            <person name="Murad R."/>
            <person name="Mortazavi A."/>
        </authorList>
    </citation>
    <scope>NUCLEOTIDE SEQUENCE [LARGE SCALE GENOMIC DNA]</scope>
    <source>
        <strain evidence="7 8">ALL</strain>
    </source>
</reference>
<feature type="active site" description="Glycyl thioester intermediate" evidence="3">
    <location>
        <position position="89"/>
    </location>
</feature>
<dbReference type="GO" id="GO:0032446">
    <property type="term" value="P:protein modification by small protein conjugation"/>
    <property type="evidence" value="ECO:0007669"/>
    <property type="project" value="UniProtKB-ARBA"/>
</dbReference>
<dbReference type="EMBL" id="AZBU02000014">
    <property type="protein sequence ID" value="TKR57904.1"/>
    <property type="molecule type" value="Genomic_DNA"/>
</dbReference>
<dbReference type="InterPro" id="IPR050113">
    <property type="entry name" value="Ub_conjugating_enzyme"/>
</dbReference>
<dbReference type="InterPro" id="IPR023313">
    <property type="entry name" value="UBQ-conjugating_AS"/>
</dbReference>
<dbReference type="GO" id="GO:0005524">
    <property type="term" value="F:ATP binding"/>
    <property type="evidence" value="ECO:0007669"/>
    <property type="project" value="UniProtKB-UniRule"/>
</dbReference>
<organism evidence="7 8">
    <name type="scientific">Steinernema carpocapsae</name>
    <name type="common">Entomopathogenic nematode</name>
    <dbReference type="NCBI Taxonomy" id="34508"/>
    <lineage>
        <taxon>Eukaryota</taxon>
        <taxon>Metazoa</taxon>
        <taxon>Ecdysozoa</taxon>
        <taxon>Nematoda</taxon>
        <taxon>Chromadorea</taxon>
        <taxon>Rhabditida</taxon>
        <taxon>Tylenchina</taxon>
        <taxon>Panagrolaimomorpha</taxon>
        <taxon>Strongyloidoidea</taxon>
        <taxon>Steinernematidae</taxon>
        <taxon>Steinernema</taxon>
    </lineage>
</organism>
<keyword evidence="4" id="KW-0547">Nucleotide-binding</keyword>
<dbReference type="PANTHER" id="PTHR24067">
    <property type="entry name" value="UBIQUITIN-CONJUGATING ENZYME E2"/>
    <property type="match status" value="1"/>
</dbReference>
<keyword evidence="8" id="KW-1185">Reference proteome</keyword>
<dbReference type="PROSITE" id="PS00183">
    <property type="entry name" value="UBC_1"/>
    <property type="match status" value="1"/>
</dbReference>
<dbReference type="STRING" id="34508.A0A4U5LPR5"/>
<feature type="compositionally biased region" description="Acidic residues" evidence="5">
    <location>
        <begin position="207"/>
        <end position="241"/>
    </location>
</feature>
<name>A0A4U5LPR5_STECR</name>
<reference evidence="7 8" key="1">
    <citation type="journal article" date="2015" name="Genome Biol.">
        <title>Comparative genomics of Steinernema reveals deeply conserved gene regulatory networks.</title>
        <authorList>
            <person name="Dillman A.R."/>
            <person name="Macchietto M."/>
            <person name="Porter C.F."/>
            <person name="Rogers A."/>
            <person name="Williams B."/>
            <person name="Antoshechkin I."/>
            <person name="Lee M.M."/>
            <person name="Goodwin Z."/>
            <person name="Lu X."/>
            <person name="Lewis E.E."/>
            <person name="Goodrich-Blair H."/>
            <person name="Stock S.P."/>
            <person name="Adams B.J."/>
            <person name="Sternberg P.W."/>
            <person name="Mortazavi A."/>
        </authorList>
    </citation>
    <scope>NUCLEOTIDE SEQUENCE [LARGE SCALE GENOMIC DNA]</scope>
    <source>
        <strain evidence="7 8">ALL</strain>
    </source>
</reference>
<keyword evidence="4" id="KW-0067">ATP-binding</keyword>
<evidence type="ECO:0000256" key="1">
    <source>
        <dbReference type="ARBA" id="ARBA00022679"/>
    </source>
</evidence>
<dbReference type="Pfam" id="PF00179">
    <property type="entry name" value="UQ_con"/>
    <property type="match status" value="1"/>
</dbReference>
<keyword evidence="2 4" id="KW-0833">Ubl conjugation pathway</keyword>
<accession>A0A4U5LPR5</accession>
<evidence type="ECO:0000256" key="4">
    <source>
        <dbReference type="RuleBase" id="RU362109"/>
    </source>
</evidence>
<dbReference type="InterPro" id="IPR000608">
    <property type="entry name" value="UBC"/>
</dbReference>
<gene>
    <name evidence="7" type="ORF">L596_030547</name>
</gene>
<proteinExistence type="inferred from homology"/>
<keyword evidence="1" id="KW-0808">Transferase</keyword>
<sequence length="241" mass="27390">MSSFGTNRTLAAELKEIKRNGVEGFTVDADEDNILSWQVGIFGIPGTVYEGGYFKASLTFPQDYPFNPPKMKFDTFMYHPNVYTNGELCISILHPAIHDETSGESLNERWNPTQNVRTVLLSVISLLNEPNISSPANVDAAVAFRKWREGRDNEFEVTVKRQVAASKIVAEKEGIKVPLTQEDYCIKEKKEELFEEIYQIDDGPGYDNEEDFEIDDYGCDDDDDENDDNEEAEEQSEDDDE</sequence>
<evidence type="ECO:0000313" key="7">
    <source>
        <dbReference type="EMBL" id="TKR57904.1"/>
    </source>
</evidence>
<comment type="caution">
    <text evidence="7">The sequence shown here is derived from an EMBL/GenBank/DDBJ whole genome shotgun (WGS) entry which is preliminary data.</text>
</comment>
<protein>
    <recommendedName>
        <fullName evidence="6">UBC core domain-containing protein</fullName>
    </recommendedName>
</protein>
<evidence type="ECO:0000313" key="8">
    <source>
        <dbReference type="Proteomes" id="UP000298663"/>
    </source>
</evidence>
<evidence type="ECO:0000256" key="3">
    <source>
        <dbReference type="PROSITE-ProRule" id="PRU10133"/>
    </source>
</evidence>